<organism evidence="1 2">
    <name type="scientific">Puccinia sorghi</name>
    <dbReference type="NCBI Taxonomy" id="27349"/>
    <lineage>
        <taxon>Eukaryota</taxon>
        <taxon>Fungi</taxon>
        <taxon>Dikarya</taxon>
        <taxon>Basidiomycota</taxon>
        <taxon>Pucciniomycotina</taxon>
        <taxon>Pucciniomycetes</taxon>
        <taxon>Pucciniales</taxon>
        <taxon>Pucciniaceae</taxon>
        <taxon>Puccinia</taxon>
    </lineage>
</organism>
<name>A0A0L6VC83_9BASI</name>
<dbReference type="VEuPathDB" id="FungiDB:VP01_2081g1"/>
<dbReference type="AlphaFoldDB" id="A0A0L6VC83"/>
<dbReference type="Proteomes" id="UP000037035">
    <property type="component" value="Unassembled WGS sequence"/>
</dbReference>
<protein>
    <submittedName>
        <fullName evidence="1">Uncharacterized protein</fullName>
    </submittedName>
</protein>
<evidence type="ECO:0000313" key="1">
    <source>
        <dbReference type="EMBL" id="KNZ57750.1"/>
    </source>
</evidence>
<gene>
    <name evidence="1" type="ORF">VP01_2081g1</name>
</gene>
<reference evidence="1 2" key="1">
    <citation type="submission" date="2015-08" db="EMBL/GenBank/DDBJ databases">
        <title>Next Generation Sequencing and Analysis of the Genome of Puccinia sorghi L Schw, the Causal Agent of Maize Common Rust.</title>
        <authorList>
            <person name="Rochi L."/>
            <person name="Burguener G."/>
            <person name="Darino M."/>
            <person name="Turjanski A."/>
            <person name="Kreff E."/>
            <person name="Dieguez M.J."/>
            <person name="Sacco F."/>
        </authorList>
    </citation>
    <scope>NUCLEOTIDE SEQUENCE [LARGE SCALE GENOMIC DNA]</scope>
    <source>
        <strain evidence="1 2">RO10H11247</strain>
    </source>
</reference>
<evidence type="ECO:0000313" key="2">
    <source>
        <dbReference type="Proteomes" id="UP000037035"/>
    </source>
</evidence>
<comment type="caution">
    <text evidence="1">The sequence shown here is derived from an EMBL/GenBank/DDBJ whole genome shotgun (WGS) entry which is preliminary data.</text>
</comment>
<accession>A0A0L6VC83</accession>
<sequence>MDASGELAVHQSQILCPALRQGLTKHIGLDSKAALLAPSVLQTTMTEPTIEWNNYRRAKAELCLYLVMNSMADCESNDTEDCESIQRINPYEESETSLSGGDDIPVHFYTPRPLPVIQQLRNWWRYR</sequence>
<dbReference type="OrthoDB" id="2500295at2759"/>
<keyword evidence="2" id="KW-1185">Reference proteome</keyword>
<proteinExistence type="predicted"/>
<dbReference type="EMBL" id="LAVV01006928">
    <property type="protein sequence ID" value="KNZ57750.1"/>
    <property type="molecule type" value="Genomic_DNA"/>
</dbReference>